<comment type="caution">
    <text evidence="1">The sequence shown here is derived from an EMBL/GenBank/DDBJ whole genome shotgun (WGS) entry which is preliminary data.</text>
</comment>
<accession>A0AAV4H5C8</accession>
<dbReference type="EMBL" id="BMAT01001839">
    <property type="protein sequence ID" value="GFR93428.1"/>
    <property type="molecule type" value="Genomic_DNA"/>
</dbReference>
<dbReference type="AlphaFoldDB" id="A0AAV4H5C8"/>
<evidence type="ECO:0000313" key="2">
    <source>
        <dbReference type="Proteomes" id="UP000762676"/>
    </source>
</evidence>
<proteinExistence type="predicted"/>
<keyword evidence="2" id="KW-1185">Reference proteome</keyword>
<organism evidence="1 2">
    <name type="scientific">Elysia marginata</name>
    <dbReference type="NCBI Taxonomy" id="1093978"/>
    <lineage>
        <taxon>Eukaryota</taxon>
        <taxon>Metazoa</taxon>
        <taxon>Spiralia</taxon>
        <taxon>Lophotrochozoa</taxon>
        <taxon>Mollusca</taxon>
        <taxon>Gastropoda</taxon>
        <taxon>Heterobranchia</taxon>
        <taxon>Euthyneura</taxon>
        <taxon>Panpulmonata</taxon>
        <taxon>Sacoglossa</taxon>
        <taxon>Placobranchoidea</taxon>
        <taxon>Plakobranchidae</taxon>
        <taxon>Elysia</taxon>
    </lineage>
</organism>
<protein>
    <submittedName>
        <fullName evidence="1">Uncharacterized protein</fullName>
    </submittedName>
</protein>
<evidence type="ECO:0000313" key="1">
    <source>
        <dbReference type="EMBL" id="GFR93428.1"/>
    </source>
</evidence>
<name>A0AAV4H5C8_9GAST</name>
<gene>
    <name evidence="1" type="ORF">ElyMa_000892700</name>
</gene>
<reference evidence="1 2" key="1">
    <citation type="journal article" date="2021" name="Elife">
        <title>Chloroplast acquisition without the gene transfer in kleptoplastic sea slugs, Plakobranchus ocellatus.</title>
        <authorList>
            <person name="Maeda T."/>
            <person name="Takahashi S."/>
            <person name="Yoshida T."/>
            <person name="Shimamura S."/>
            <person name="Takaki Y."/>
            <person name="Nagai Y."/>
            <person name="Toyoda A."/>
            <person name="Suzuki Y."/>
            <person name="Arimoto A."/>
            <person name="Ishii H."/>
            <person name="Satoh N."/>
            <person name="Nishiyama T."/>
            <person name="Hasebe M."/>
            <person name="Maruyama T."/>
            <person name="Minagawa J."/>
            <person name="Obokata J."/>
            <person name="Shigenobu S."/>
        </authorList>
    </citation>
    <scope>NUCLEOTIDE SEQUENCE [LARGE SCALE GENOMIC DNA]</scope>
</reference>
<dbReference type="Proteomes" id="UP000762676">
    <property type="component" value="Unassembled WGS sequence"/>
</dbReference>
<sequence>MLPKSAALLTALEMQFVANDLDSQEGVLCFSTIMRSLIQQALHSNGCSATVGKFFLILPRVQTSHSLTFICLGPRSFFSGGMAFETEDDLVGELKSWFANLDLDFFRVDIYLLLSR</sequence>